<evidence type="ECO:0000256" key="10">
    <source>
        <dbReference type="ARBA" id="ARBA00022989"/>
    </source>
</evidence>
<evidence type="ECO:0000313" key="17">
    <source>
        <dbReference type="EMBL" id="MBO1514511.1"/>
    </source>
</evidence>
<keyword evidence="12" id="KW-0961">Cell wall biogenesis/degradation</keyword>
<evidence type="ECO:0000256" key="6">
    <source>
        <dbReference type="ARBA" id="ARBA00022475"/>
    </source>
</evidence>
<gene>
    <name evidence="17" type="ORF">I7822_23055</name>
</gene>
<sequence length="698" mass="78726">MTEQGANASEHRKLKKSRYVRINVFFFLVFLLFVALIVRLGVVQIVQGEEFSKEVARTESDYASLPAPRGKMYDRYNRVVVDNESVPAITYTVDKTTKAEDKIETAKKLAEYISYETEFLDEELKDRDIKDYWLASHPEEAKDLLSKKELELKPSETYKLQVERVPEGEVADIKKNNQEKELAYIYTRFSSGYQYEPQVVKSLNLTDKEVSLVAEHLEVLPGVDVITDWGRSYPYESLQTIFGGISSPEQGILQSREDYYTARGYARNERVGTSYLEYQYEDYLNPQKAKVEYVSDKTGSIVSEEVVDEGQRGYDLKLSFDMELQMKVEEIVEDELRKASSSHILMDRAFVVMMDPYQGDVLAMVGKQLNAKNRSGEMLDFAYGAFATQYEAGSTVKGATVLAGYQDGMPHNQGYYDTTLYIKGTPPKGSYSNLGYVNDLSALERSSNVYMFYVAMRIADVTYGKNEPINVTQEDFQKLRNYFAQFGLGVPTGIDLPQESAGLISTPDTGGKLLDIAIGQFDTYTPLQLAQYVSAIANGGYRVQPRIVTSIHAPVINGELGPIAVDKSPNILNKVNNSSEDIERVQEGFKRVVSGSRGTARAYIKYDVAGKTGTSQTNYYGPKRQYWGKETNNLNFVGYYPSENPQVAFSVVVPWASNDSDAVNKHIANRIVKAYIDLQKKYVTTTEIDMKESTKEED</sequence>
<evidence type="ECO:0000256" key="14">
    <source>
        <dbReference type="SAM" id="Phobius"/>
    </source>
</evidence>
<evidence type="ECO:0000256" key="12">
    <source>
        <dbReference type="ARBA" id="ARBA00023316"/>
    </source>
</evidence>
<dbReference type="Proteomes" id="UP000663981">
    <property type="component" value="Unassembled WGS sequence"/>
</dbReference>
<evidence type="ECO:0000256" key="2">
    <source>
        <dbReference type="ARBA" id="ARBA00004236"/>
    </source>
</evidence>
<keyword evidence="8" id="KW-0133">Cell shape</keyword>
<dbReference type="InterPro" id="IPR005311">
    <property type="entry name" value="PBP_dimer"/>
</dbReference>
<keyword evidence="6" id="KW-1003">Cell membrane</keyword>
<dbReference type="InterPro" id="IPR012338">
    <property type="entry name" value="Beta-lactam/transpept-like"/>
</dbReference>
<dbReference type="EC" id="3.4.16.4" evidence="5"/>
<dbReference type="Pfam" id="PF03717">
    <property type="entry name" value="PBP_dimer"/>
    <property type="match status" value="1"/>
</dbReference>
<dbReference type="Gene3D" id="3.90.1310.10">
    <property type="entry name" value="Penicillin-binding protein 2a (Domain 2)"/>
    <property type="match status" value="1"/>
</dbReference>
<feature type="transmembrane region" description="Helical" evidence="14">
    <location>
        <begin position="20"/>
        <end position="42"/>
    </location>
</feature>
<feature type="domain" description="Penicillin-binding protein dimerisation" evidence="16">
    <location>
        <begin position="65"/>
        <end position="304"/>
    </location>
</feature>
<evidence type="ECO:0000256" key="5">
    <source>
        <dbReference type="ARBA" id="ARBA00012448"/>
    </source>
</evidence>
<dbReference type="PANTHER" id="PTHR30627:SF2">
    <property type="entry name" value="PEPTIDOGLYCAN D,D-TRANSPEPTIDASE MRDA"/>
    <property type="match status" value="1"/>
</dbReference>
<evidence type="ECO:0000313" key="18">
    <source>
        <dbReference type="Proteomes" id="UP000663981"/>
    </source>
</evidence>
<evidence type="ECO:0000256" key="3">
    <source>
        <dbReference type="ARBA" id="ARBA00004752"/>
    </source>
</evidence>
<keyword evidence="9" id="KW-0573">Peptidoglycan synthesis</keyword>
<dbReference type="Pfam" id="PF00905">
    <property type="entry name" value="Transpeptidase"/>
    <property type="match status" value="1"/>
</dbReference>
<name>A0ABS3N8Z6_9BACI</name>
<dbReference type="Gene3D" id="1.10.10.1230">
    <property type="entry name" value="Penicillin-binding protein, N-terminal non-catalytic domain, head sub-domain"/>
    <property type="match status" value="1"/>
</dbReference>
<evidence type="ECO:0000259" key="15">
    <source>
        <dbReference type="Pfam" id="PF00905"/>
    </source>
</evidence>
<comment type="caution">
    <text evidence="17">The sequence shown here is derived from an EMBL/GenBank/DDBJ whole genome shotgun (WGS) entry which is preliminary data.</text>
</comment>
<feature type="domain" description="Penicillin-binding protein transpeptidase" evidence="15">
    <location>
        <begin position="350"/>
        <end position="672"/>
    </location>
</feature>
<comment type="catalytic activity">
    <reaction evidence="13">
        <text>Preferential cleavage: (Ac)2-L-Lys-D-Ala-|-D-Ala. Also transpeptidation of peptidyl-alanyl moieties that are N-acyl substituents of D-alanine.</text>
        <dbReference type="EC" id="3.4.16.4"/>
    </reaction>
</comment>
<reference evidence="17 18" key="1">
    <citation type="submission" date="2021-03" db="EMBL/GenBank/DDBJ databases">
        <title>Whole genome sequence of Metabacillus bambusae BG109.</title>
        <authorList>
            <person name="Jeong J.W."/>
        </authorList>
    </citation>
    <scope>NUCLEOTIDE SEQUENCE [LARGE SCALE GENOMIC DNA]</scope>
    <source>
        <strain evidence="17 18">BG109</strain>
    </source>
</reference>
<dbReference type="InterPro" id="IPR001460">
    <property type="entry name" value="PCN-bd_Tpept"/>
</dbReference>
<dbReference type="Gene3D" id="3.40.710.10">
    <property type="entry name" value="DD-peptidase/beta-lactamase superfamily"/>
    <property type="match status" value="1"/>
</dbReference>
<keyword evidence="7 14" id="KW-0812">Transmembrane</keyword>
<evidence type="ECO:0000256" key="7">
    <source>
        <dbReference type="ARBA" id="ARBA00022692"/>
    </source>
</evidence>
<dbReference type="SUPFAM" id="SSF56601">
    <property type="entry name" value="beta-lactamase/transpeptidase-like"/>
    <property type="match status" value="1"/>
</dbReference>
<dbReference type="InterPro" id="IPR036138">
    <property type="entry name" value="PBP_dimer_sf"/>
</dbReference>
<evidence type="ECO:0000256" key="1">
    <source>
        <dbReference type="ARBA" id="ARBA00004167"/>
    </source>
</evidence>
<dbReference type="SUPFAM" id="SSF56519">
    <property type="entry name" value="Penicillin binding protein dimerisation domain"/>
    <property type="match status" value="1"/>
</dbReference>
<keyword evidence="18" id="KW-1185">Reference proteome</keyword>
<evidence type="ECO:0000256" key="13">
    <source>
        <dbReference type="ARBA" id="ARBA00034000"/>
    </source>
</evidence>
<keyword evidence="10 14" id="KW-1133">Transmembrane helix</keyword>
<organism evidence="17 18">
    <name type="scientific">Metabacillus bambusae</name>
    <dbReference type="NCBI Taxonomy" id="2795218"/>
    <lineage>
        <taxon>Bacteria</taxon>
        <taxon>Bacillati</taxon>
        <taxon>Bacillota</taxon>
        <taxon>Bacilli</taxon>
        <taxon>Bacillales</taxon>
        <taxon>Bacillaceae</taxon>
        <taxon>Metabacillus</taxon>
    </lineage>
</organism>
<keyword evidence="11 14" id="KW-0472">Membrane</keyword>
<comment type="similarity">
    <text evidence="4">Belongs to the transpeptidase family.</text>
</comment>
<evidence type="ECO:0000259" key="16">
    <source>
        <dbReference type="Pfam" id="PF03717"/>
    </source>
</evidence>
<dbReference type="EMBL" id="JAGDEL010000023">
    <property type="protein sequence ID" value="MBO1514511.1"/>
    <property type="molecule type" value="Genomic_DNA"/>
</dbReference>
<evidence type="ECO:0000256" key="9">
    <source>
        <dbReference type="ARBA" id="ARBA00022984"/>
    </source>
</evidence>
<comment type="pathway">
    <text evidence="3">Cell wall biogenesis; peptidoglycan biosynthesis.</text>
</comment>
<accession>A0ABS3N8Z6</accession>
<comment type="subcellular location">
    <subcellularLocation>
        <location evidence="2">Cell membrane</location>
    </subcellularLocation>
    <subcellularLocation>
        <location evidence="1">Membrane</location>
        <topology evidence="1">Single-pass membrane protein</topology>
    </subcellularLocation>
</comment>
<evidence type="ECO:0000256" key="4">
    <source>
        <dbReference type="ARBA" id="ARBA00007171"/>
    </source>
</evidence>
<evidence type="ECO:0000256" key="11">
    <source>
        <dbReference type="ARBA" id="ARBA00023136"/>
    </source>
</evidence>
<dbReference type="RefSeq" id="WP_207981418.1">
    <property type="nucleotide sequence ID" value="NZ_JAGDEL010000023.1"/>
</dbReference>
<dbReference type="PANTHER" id="PTHR30627">
    <property type="entry name" value="PEPTIDOGLYCAN D,D-TRANSPEPTIDASE"/>
    <property type="match status" value="1"/>
</dbReference>
<dbReference type="InterPro" id="IPR050515">
    <property type="entry name" value="Beta-lactam/transpept"/>
</dbReference>
<proteinExistence type="inferred from homology"/>
<protein>
    <recommendedName>
        <fullName evidence="5">serine-type D-Ala-D-Ala carboxypeptidase</fullName>
        <ecNumber evidence="5">3.4.16.4</ecNumber>
    </recommendedName>
</protein>
<evidence type="ECO:0000256" key="8">
    <source>
        <dbReference type="ARBA" id="ARBA00022960"/>
    </source>
</evidence>